<dbReference type="EMBL" id="CP019290">
    <property type="protein sequence ID" value="AXX59688.1"/>
    <property type="molecule type" value="Genomic_DNA"/>
</dbReference>
<dbReference type="RefSeq" id="WP_118893639.1">
    <property type="nucleotide sequence ID" value="NZ_CP019290.1"/>
</dbReference>
<keyword evidence="1" id="KW-1133">Transmembrane helix</keyword>
<feature type="transmembrane region" description="Helical" evidence="1">
    <location>
        <begin position="35"/>
        <end position="53"/>
    </location>
</feature>
<gene>
    <name evidence="2" type="ORF">FORC53_1349</name>
</gene>
<protein>
    <submittedName>
        <fullName evidence="2">N-methylhydantoinase A/acetone carboxylase, beta subunit</fullName>
    </submittedName>
</protein>
<organism evidence="2 3">
    <name type="scientific">Vibrio vulnificus</name>
    <dbReference type="NCBI Taxonomy" id="672"/>
    <lineage>
        <taxon>Bacteria</taxon>
        <taxon>Pseudomonadati</taxon>
        <taxon>Pseudomonadota</taxon>
        <taxon>Gammaproteobacteria</taxon>
        <taxon>Vibrionales</taxon>
        <taxon>Vibrionaceae</taxon>
        <taxon>Vibrio</taxon>
    </lineage>
</organism>
<dbReference type="Proteomes" id="UP000263418">
    <property type="component" value="Chromosome 1"/>
</dbReference>
<sequence>MRDKVVLFIEATTFLLLLVIGIAWAMQPSGDFEPYFVVFSLVFVATEIFRRYFMPSGSKHKFTPAELVQHREKLRPIFEKEIFRCRHEKLRKDAIIRHVDRVDSYPNTDESKSGISPWFKVALVDTYHKGIMVILSAERLYIHDGKYTNKKSNSTEEIRAYLVGKIPYEDIEAVNIDGDEYYYFPHIYCHFSHNNEPYEELVYCQEVDMNNGHVHYSELVSFADVQKQSKEFAEKID</sequence>
<keyword evidence="1" id="KW-0812">Transmembrane</keyword>
<reference evidence="2 3" key="1">
    <citation type="submission" date="2017-01" db="EMBL/GenBank/DDBJ databases">
        <title>Complete Genome Sequence of Vibrio vulnificus FORC_053.</title>
        <authorList>
            <consortium name="Food-borne Pathogen Omics Research Center"/>
            <person name="Chung H.Y."/>
            <person name="Na E.J."/>
            <person name="Song J.S."/>
            <person name="Kim H."/>
            <person name="Lee J.-H."/>
            <person name="Ryu S."/>
            <person name="Choi S.H."/>
        </authorList>
    </citation>
    <scope>NUCLEOTIDE SEQUENCE [LARGE SCALE GENOMIC DNA]</scope>
    <source>
        <strain evidence="2 3">FORC_053</strain>
    </source>
</reference>
<keyword evidence="1" id="KW-0472">Membrane</keyword>
<proteinExistence type="predicted"/>
<evidence type="ECO:0000313" key="3">
    <source>
        <dbReference type="Proteomes" id="UP000263418"/>
    </source>
</evidence>
<dbReference type="AlphaFoldDB" id="A0AAN1PMZ3"/>
<accession>A0AAN1PMZ3</accession>
<evidence type="ECO:0000256" key="1">
    <source>
        <dbReference type="SAM" id="Phobius"/>
    </source>
</evidence>
<name>A0AAN1PMZ3_VIBVL</name>
<evidence type="ECO:0000313" key="2">
    <source>
        <dbReference type="EMBL" id="AXX59688.1"/>
    </source>
</evidence>